<feature type="region of interest" description="Disordered" evidence="11">
    <location>
        <begin position="670"/>
        <end position="702"/>
    </location>
</feature>
<feature type="compositionally biased region" description="Low complexity" evidence="11">
    <location>
        <begin position="1356"/>
        <end position="1379"/>
    </location>
</feature>
<feature type="region of interest" description="Disordered" evidence="11">
    <location>
        <begin position="971"/>
        <end position="1021"/>
    </location>
</feature>
<dbReference type="InterPro" id="IPR000014">
    <property type="entry name" value="PAS"/>
</dbReference>
<dbReference type="SMART" id="SM00133">
    <property type="entry name" value="S_TK_X"/>
    <property type="match status" value="1"/>
</dbReference>
<dbReference type="SMART" id="SM00448">
    <property type="entry name" value="REC"/>
    <property type="match status" value="1"/>
</dbReference>
<dbReference type="Gene3D" id="1.10.510.10">
    <property type="entry name" value="Transferase(Phosphotransferase) domain 1"/>
    <property type="match status" value="2"/>
</dbReference>
<feature type="compositionally biased region" description="Low complexity" evidence="11">
    <location>
        <begin position="617"/>
        <end position="635"/>
    </location>
</feature>
<dbReference type="PROSITE" id="PS00108">
    <property type="entry name" value="PROTEIN_KINASE_ST"/>
    <property type="match status" value="1"/>
</dbReference>
<feature type="compositionally biased region" description="Polar residues" evidence="11">
    <location>
        <begin position="522"/>
        <end position="544"/>
    </location>
</feature>
<dbReference type="Gene3D" id="3.30.450.20">
    <property type="entry name" value="PAS domain"/>
    <property type="match status" value="1"/>
</dbReference>
<keyword evidence="7" id="KW-0067">ATP-binding</keyword>
<dbReference type="FunFam" id="1.10.510.10:FF:000664">
    <property type="entry name" value="Serine threonine protein kinase"/>
    <property type="match status" value="1"/>
</dbReference>
<keyword evidence="3" id="KW-0597">Phosphoprotein</keyword>
<evidence type="ECO:0000256" key="4">
    <source>
        <dbReference type="ARBA" id="ARBA00022679"/>
    </source>
</evidence>
<evidence type="ECO:0000256" key="8">
    <source>
        <dbReference type="ARBA" id="ARBA00047899"/>
    </source>
</evidence>
<name>A0A3N4IVN6_9PEZI</name>
<dbReference type="Proteomes" id="UP000276215">
    <property type="component" value="Unassembled WGS sequence"/>
</dbReference>
<feature type="region of interest" description="Disordered" evidence="11">
    <location>
        <begin position="1649"/>
        <end position="2003"/>
    </location>
</feature>
<evidence type="ECO:0000259" key="12">
    <source>
        <dbReference type="PROSITE" id="PS50011"/>
    </source>
</evidence>
<feature type="region of interest" description="Disordered" evidence="11">
    <location>
        <begin position="1278"/>
        <end position="1517"/>
    </location>
</feature>
<feature type="compositionally biased region" description="Acidic residues" evidence="11">
    <location>
        <begin position="476"/>
        <end position="489"/>
    </location>
</feature>
<dbReference type="InterPro" id="IPR008271">
    <property type="entry name" value="Ser/Thr_kinase_AS"/>
</dbReference>
<gene>
    <name evidence="16" type="ORF">L873DRAFT_1795821</name>
</gene>
<accession>A0A3N4IVN6</accession>
<keyword evidence="4" id="KW-0808">Transferase</keyword>
<dbReference type="Gene3D" id="3.40.50.2300">
    <property type="match status" value="1"/>
</dbReference>
<feature type="compositionally biased region" description="Polar residues" evidence="11">
    <location>
        <begin position="1773"/>
        <end position="1789"/>
    </location>
</feature>
<keyword evidence="17" id="KW-1185">Reference proteome</keyword>
<dbReference type="InterPro" id="IPR011006">
    <property type="entry name" value="CheY-like_superfamily"/>
</dbReference>
<evidence type="ECO:0000256" key="7">
    <source>
        <dbReference type="ARBA" id="ARBA00022840"/>
    </source>
</evidence>
<evidence type="ECO:0000259" key="15">
    <source>
        <dbReference type="PROSITE" id="PS51285"/>
    </source>
</evidence>
<evidence type="ECO:0000256" key="1">
    <source>
        <dbReference type="ARBA" id="ARBA00012513"/>
    </source>
</evidence>
<dbReference type="GO" id="GO:0000160">
    <property type="term" value="P:phosphorelay signal transduction system"/>
    <property type="evidence" value="ECO:0007669"/>
    <property type="project" value="InterPro"/>
</dbReference>
<feature type="region of interest" description="Disordered" evidence="11">
    <location>
        <begin position="473"/>
        <end position="637"/>
    </location>
</feature>
<dbReference type="GO" id="GO:1901992">
    <property type="term" value="P:positive regulation of mitotic cell cycle phase transition"/>
    <property type="evidence" value="ECO:0007669"/>
    <property type="project" value="UniProtKB-ARBA"/>
</dbReference>
<dbReference type="SMART" id="SM00091">
    <property type="entry name" value="PAS"/>
    <property type="match status" value="1"/>
</dbReference>
<dbReference type="FunFam" id="3.30.200.20:FF:001008">
    <property type="entry name" value="Serine/threonine-protein kinase cek1"/>
    <property type="match status" value="1"/>
</dbReference>
<evidence type="ECO:0000256" key="11">
    <source>
        <dbReference type="SAM" id="MobiDB-lite"/>
    </source>
</evidence>
<feature type="domain" description="Response regulatory" evidence="13">
    <location>
        <begin position="1534"/>
        <end position="1649"/>
    </location>
</feature>
<feature type="compositionally biased region" description="Low complexity" evidence="11">
    <location>
        <begin position="1418"/>
        <end position="1428"/>
    </location>
</feature>
<feature type="compositionally biased region" description="Basic and acidic residues" evidence="11">
    <location>
        <begin position="1916"/>
        <end position="1937"/>
    </location>
</feature>
<dbReference type="InterPro" id="IPR035965">
    <property type="entry name" value="PAS-like_dom_sf"/>
</dbReference>
<feature type="compositionally biased region" description="Low complexity" evidence="11">
    <location>
        <begin position="1893"/>
        <end position="1908"/>
    </location>
</feature>
<evidence type="ECO:0000313" key="16">
    <source>
        <dbReference type="EMBL" id="RPA89875.1"/>
    </source>
</evidence>
<keyword evidence="2" id="KW-0723">Serine/threonine-protein kinase</keyword>
<dbReference type="OrthoDB" id="162894at2759"/>
<feature type="compositionally biased region" description="Basic residues" evidence="11">
    <location>
        <begin position="545"/>
        <end position="557"/>
    </location>
</feature>
<feature type="domain" description="Protein kinase" evidence="12">
    <location>
        <begin position="710"/>
        <end position="1142"/>
    </location>
</feature>
<keyword evidence="5" id="KW-0547">Nucleotide-binding</keyword>
<dbReference type="Pfam" id="PF00072">
    <property type="entry name" value="Response_reg"/>
    <property type="match status" value="1"/>
</dbReference>
<dbReference type="FunFam" id="3.40.50.2300:FF:000139">
    <property type="entry name" value="Serine threonine protein kinase"/>
    <property type="match status" value="1"/>
</dbReference>
<feature type="compositionally biased region" description="Polar residues" evidence="11">
    <location>
        <begin position="989"/>
        <end position="998"/>
    </location>
</feature>
<dbReference type="PROSITE" id="PS50011">
    <property type="entry name" value="PROTEIN_KINASE_DOM"/>
    <property type="match status" value="1"/>
</dbReference>
<dbReference type="EC" id="2.7.11.1" evidence="1"/>
<feature type="compositionally biased region" description="Low complexity" evidence="11">
    <location>
        <begin position="935"/>
        <end position="948"/>
    </location>
</feature>
<dbReference type="PROSITE" id="PS51285">
    <property type="entry name" value="AGC_KINASE_CTER"/>
    <property type="match status" value="1"/>
</dbReference>
<reference evidence="16 17" key="1">
    <citation type="journal article" date="2018" name="Nat. Ecol. Evol.">
        <title>Pezizomycetes genomes reveal the molecular basis of ectomycorrhizal truffle lifestyle.</title>
        <authorList>
            <person name="Murat C."/>
            <person name="Payen T."/>
            <person name="Noel B."/>
            <person name="Kuo A."/>
            <person name="Morin E."/>
            <person name="Chen J."/>
            <person name="Kohler A."/>
            <person name="Krizsan K."/>
            <person name="Balestrini R."/>
            <person name="Da Silva C."/>
            <person name="Montanini B."/>
            <person name="Hainaut M."/>
            <person name="Levati E."/>
            <person name="Barry K.W."/>
            <person name="Belfiori B."/>
            <person name="Cichocki N."/>
            <person name="Clum A."/>
            <person name="Dockter R.B."/>
            <person name="Fauchery L."/>
            <person name="Guy J."/>
            <person name="Iotti M."/>
            <person name="Le Tacon F."/>
            <person name="Lindquist E.A."/>
            <person name="Lipzen A."/>
            <person name="Malagnac F."/>
            <person name="Mello A."/>
            <person name="Molinier V."/>
            <person name="Miyauchi S."/>
            <person name="Poulain J."/>
            <person name="Riccioni C."/>
            <person name="Rubini A."/>
            <person name="Sitrit Y."/>
            <person name="Splivallo R."/>
            <person name="Traeger S."/>
            <person name="Wang M."/>
            <person name="Zifcakova L."/>
            <person name="Wipf D."/>
            <person name="Zambonelli A."/>
            <person name="Paolocci F."/>
            <person name="Nowrousian M."/>
            <person name="Ottonello S."/>
            <person name="Baldrian P."/>
            <person name="Spatafora J.W."/>
            <person name="Henrissat B."/>
            <person name="Nagy L.G."/>
            <person name="Aury J.M."/>
            <person name="Wincker P."/>
            <person name="Grigoriev I.V."/>
            <person name="Bonfante P."/>
            <person name="Martin F.M."/>
        </authorList>
    </citation>
    <scope>NUCLEOTIDE SEQUENCE [LARGE SCALE GENOMIC DNA]</scope>
    <source>
        <strain evidence="16 17">120613-1</strain>
    </source>
</reference>
<dbReference type="InterPro" id="IPR011009">
    <property type="entry name" value="Kinase-like_dom_sf"/>
</dbReference>
<protein>
    <recommendedName>
        <fullName evidence="1">non-specific serine/threonine protein kinase</fullName>
        <ecNumber evidence="1">2.7.11.1</ecNumber>
    </recommendedName>
</protein>
<feature type="region of interest" description="Disordered" evidence="11">
    <location>
        <begin position="306"/>
        <end position="347"/>
    </location>
</feature>
<dbReference type="EMBL" id="ML120551">
    <property type="protein sequence ID" value="RPA89875.1"/>
    <property type="molecule type" value="Genomic_DNA"/>
</dbReference>
<feature type="domain" description="PAS" evidence="14">
    <location>
        <begin position="42"/>
        <end position="111"/>
    </location>
</feature>
<dbReference type="STRING" id="1336337.A0A3N4IVN6"/>
<evidence type="ECO:0000256" key="10">
    <source>
        <dbReference type="PROSITE-ProRule" id="PRU00169"/>
    </source>
</evidence>
<feature type="compositionally biased region" description="Low complexity" evidence="11">
    <location>
        <begin position="312"/>
        <end position="327"/>
    </location>
</feature>
<dbReference type="CDD" id="cd05611">
    <property type="entry name" value="STKc_Rim15_like"/>
    <property type="match status" value="1"/>
</dbReference>
<feature type="domain" description="AGC-kinase C-terminal" evidence="15">
    <location>
        <begin position="1143"/>
        <end position="1263"/>
    </location>
</feature>
<feature type="region of interest" description="Disordered" evidence="11">
    <location>
        <begin position="1187"/>
        <end position="1248"/>
    </location>
</feature>
<feature type="compositionally biased region" description="Polar residues" evidence="11">
    <location>
        <begin position="1739"/>
        <end position="1758"/>
    </location>
</feature>
<dbReference type="PANTHER" id="PTHR24356">
    <property type="entry name" value="SERINE/THREONINE-PROTEIN KINASE"/>
    <property type="match status" value="1"/>
</dbReference>
<dbReference type="SMART" id="SM00220">
    <property type="entry name" value="S_TKc"/>
    <property type="match status" value="1"/>
</dbReference>
<sequence length="2003" mass="219628">MASEVGPRVVQTGNTTLAPPVNNDLSMRRPMERTPSMAIRAEKEDLKEAAEDSFNVILDLNLDGNVRWVSPSWEDVIGTTRESVQDRPIADILLDDKDVFKNAVETMQNDDSRSFKVRFSVLVGPKSKLARDPAAAAALASEEEAFPMEGVKEEEENILTLEGQGILIYDKTSGEASHTMWVIRPFVEPNEITIDLPPVLVESLGVGAGMLARYLTSLAEQGAVDPANNPPPMPVLCRICERQIQPWWFEKHSELCMLEHKAESDVQLCQENLGMHRHAIVKILDAMERRSSRPVSGEITVAPSPIEYRGLPIGPSSSTPSSGTASPGTPPSRPRDSSAGGLGRSRSFPARRPLVRIVELLLDLCDTAMEISTPAIKESYGAVELGTFRTQSPQSEARINQVLQWSSPTTNTLDEEKGLALLCQDSEAVAKAKVEAVFRHRNTIEYSERIRLEFSMLVQDCIDEALRKASELASDVPDEEYSDGSDIGDDTPFFAASFGPALQRSNSSLGPPRGRLRRHSSPAESGSTSPMECSTPKSQQSLKRVNSRRQRAGHRTSMHFENEGADSDTSGRSSLAAAMGHPQTESPVSDHELTASRVYAARDKRRQNYPSMTGGNSPRRQASPARIAPSSSPLRIQKPRSVLYDSMPTPITSPLLSTGDFSPALDAFHHRRQSSVTSSDQLGKPPVSPRLSGVNPTQQNRAVPPSIKDFEIIKPISKGAFGSVYLSKKKSTGDYFAIKVLKKADMIAKNQVTNVRAERAIMMVQGESDFVAKLFWTFASKDYLYLVMEYLNGGDCAALIKVLSGLPEEWAQKYLAEVVLGVEHLHSRGIVHRDLKPDNLLIDQKGHLKLTDFGLSRMGLLGRQKRAQTQSSESTPDLLKQGPFARSRSVASSRSTSFDFPPNSSPSSTPLITPDANAQLVTPSYFNLSRENTLSRENSLRRSSNPRSDTSGSDHLISMLGSFSLNDPHMHSTLFNNRKTPTGDEDVQSESSTSSDFSNGLGLQHMNSYPSPAQSQIQHPPQPMMPPQLALFDPEDNNRKFVGTPDYLAPETIKGSGQDEMSDWWSLGCILFEFLYGYPPFHADAHDKVFENILNRRIDWPDPEDDDVSDEAKDMMNRLMCTDPSQRLGANGAEEVKKHPWFANLNWETLLEEQPSFVPTPQDPEDTEYFDSRGATLQSFVEEFEDQSASPQVLTPGADLPERPHDAVSRTRREVNSNKRGLMPLSIPPHVREGRNRRLSEPNTQDDFGNFAFKNLPVLEKANRDVIQKLRTEALKSTPALATSNPSSPSAEGSPIISSKSLSRTLSNTSKNGGKRPVSPSNLHHSNASPARTSQPSSPLLMSFTATGISERRKASNASASSSASQNSGSQPSTSQQPAVAPQPGPFIDIPRLSTTVKSTQNSSTASSPVKTQPKVPAPISTSTSPTKSPHDKLALGSAGSQPSPSKNPLHRRSANPRVRSLTIGSTDSEQGSLLESFRHQKRRSQVFDMSPSSSDNEDVKSSALLRVQRRRQSSRRMSNISLTEGGPMFRPLDVLVCEDHPVSKLVMERLLEKLRCRTICVDNGAEAMRCAMGEVKCFDIILMEFKLPQINGEDVARMIRSSKNPNSNTPIVAVTGYLKDLSDPHHFTELIEKPATPAKLTDVLERNCNWKPPNTERPTLADRKESFSIKKPSGSGEESGRASPTVERFMSSQRAGPRFSEQFSSMDEDETASVASGTEPIMISRSTTNEWEKLHIGKNSTPRSSTPPSAISSNAPQATGFAHHETAPPRLHSSSIERMPSPLSTHISTGMLDNIPPPLPSPPEMTPLPPSIASTPIFSTPVADRSRSSLSISSAPTQSKTPPPSMERLKNILPKRSSPRRTRSPSEELVKKSPPKNFSRINPPSPTKTKEPSGPSTMMNSSPSSPESKTKTKRTSWEKKKEKQEKQQNQHLKPEDADADDELSTVGGKRPSKSKSISEMISRVRRGAAPEMKRSKSDKGEISEGNSELGGAPGDSPKINHN</sequence>
<evidence type="ECO:0000259" key="13">
    <source>
        <dbReference type="PROSITE" id="PS50110"/>
    </source>
</evidence>
<dbReference type="PROSITE" id="PS50110">
    <property type="entry name" value="RESPONSE_REGULATORY"/>
    <property type="match status" value="1"/>
</dbReference>
<evidence type="ECO:0000259" key="14">
    <source>
        <dbReference type="PROSITE" id="PS50112"/>
    </source>
</evidence>
<dbReference type="SUPFAM" id="SSF55785">
    <property type="entry name" value="PYP-like sensor domain (PAS domain)"/>
    <property type="match status" value="1"/>
</dbReference>
<comment type="caution">
    <text evidence="10">Lacks conserved residue(s) required for the propagation of feature annotation.</text>
</comment>
<feature type="compositionally biased region" description="Pro residues" evidence="11">
    <location>
        <begin position="1796"/>
        <end position="1811"/>
    </location>
</feature>
<evidence type="ECO:0000256" key="5">
    <source>
        <dbReference type="ARBA" id="ARBA00022741"/>
    </source>
</evidence>
<dbReference type="InterPro" id="IPR050236">
    <property type="entry name" value="Ser_Thr_kinase_AGC"/>
</dbReference>
<feature type="compositionally biased region" description="Polar residues" evidence="11">
    <location>
        <begin position="1463"/>
        <end position="1474"/>
    </location>
</feature>
<feature type="compositionally biased region" description="Basic and acidic residues" evidence="11">
    <location>
        <begin position="1972"/>
        <end position="1983"/>
    </location>
</feature>
<dbReference type="SUPFAM" id="SSF52172">
    <property type="entry name" value="CheY-like"/>
    <property type="match status" value="1"/>
</dbReference>
<comment type="catalytic activity">
    <reaction evidence="9">
        <text>L-seryl-[protein] + ATP = O-phospho-L-seryl-[protein] + ADP + H(+)</text>
        <dbReference type="Rhea" id="RHEA:17989"/>
        <dbReference type="Rhea" id="RHEA-COMP:9863"/>
        <dbReference type="Rhea" id="RHEA-COMP:11604"/>
        <dbReference type="ChEBI" id="CHEBI:15378"/>
        <dbReference type="ChEBI" id="CHEBI:29999"/>
        <dbReference type="ChEBI" id="CHEBI:30616"/>
        <dbReference type="ChEBI" id="CHEBI:83421"/>
        <dbReference type="ChEBI" id="CHEBI:456216"/>
        <dbReference type="EC" id="2.7.11.1"/>
    </reaction>
</comment>
<feature type="compositionally biased region" description="Polar residues" evidence="11">
    <location>
        <begin position="1393"/>
        <end position="1411"/>
    </location>
</feature>
<dbReference type="SUPFAM" id="SSF56112">
    <property type="entry name" value="Protein kinase-like (PK-like)"/>
    <property type="match status" value="1"/>
</dbReference>
<evidence type="ECO:0000256" key="3">
    <source>
        <dbReference type="ARBA" id="ARBA00022553"/>
    </source>
</evidence>
<dbReference type="FunFam" id="1.10.510.10:FF:000340">
    <property type="entry name" value="Serine threonine protein kinase"/>
    <property type="match status" value="1"/>
</dbReference>
<feature type="compositionally biased region" description="Polar residues" evidence="11">
    <location>
        <begin position="1319"/>
        <end position="1348"/>
    </location>
</feature>
<evidence type="ECO:0000313" key="17">
    <source>
        <dbReference type="Proteomes" id="UP000276215"/>
    </source>
</evidence>
<feature type="compositionally biased region" description="Polar residues" evidence="11">
    <location>
        <begin position="1280"/>
        <end position="1312"/>
    </location>
</feature>
<organism evidence="16 17">
    <name type="scientific">Choiromyces venosus 120613-1</name>
    <dbReference type="NCBI Taxonomy" id="1336337"/>
    <lineage>
        <taxon>Eukaryota</taxon>
        <taxon>Fungi</taxon>
        <taxon>Dikarya</taxon>
        <taxon>Ascomycota</taxon>
        <taxon>Pezizomycotina</taxon>
        <taxon>Pezizomycetes</taxon>
        <taxon>Pezizales</taxon>
        <taxon>Tuberaceae</taxon>
        <taxon>Choiromyces</taxon>
    </lineage>
</organism>
<feature type="compositionally biased region" description="Basic and acidic residues" evidence="11">
    <location>
        <begin position="1200"/>
        <end position="1217"/>
    </location>
</feature>
<dbReference type="Pfam" id="PF00069">
    <property type="entry name" value="Pkinase"/>
    <property type="match status" value="2"/>
</dbReference>
<keyword evidence="6" id="KW-0418">Kinase</keyword>
<evidence type="ECO:0000256" key="9">
    <source>
        <dbReference type="ARBA" id="ARBA00048679"/>
    </source>
</evidence>
<dbReference type="GO" id="GO:0005737">
    <property type="term" value="C:cytoplasm"/>
    <property type="evidence" value="ECO:0007669"/>
    <property type="project" value="TreeGrafter"/>
</dbReference>
<evidence type="ECO:0000256" key="2">
    <source>
        <dbReference type="ARBA" id="ARBA00022527"/>
    </source>
</evidence>
<evidence type="ECO:0000256" key="6">
    <source>
        <dbReference type="ARBA" id="ARBA00022777"/>
    </source>
</evidence>
<feature type="compositionally biased region" description="Low complexity" evidence="11">
    <location>
        <begin position="885"/>
        <end position="910"/>
    </location>
</feature>
<dbReference type="InterPro" id="IPR000719">
    <property type="entry name" value="Prot_kinase_dom"/>
</dbReference>
<dbReference type="PANTHER" id="PTHR24356:SF1">
    <property type="entry name" value="SERINE_THREONINE-PROTEIN KINASE GREATWALL"/>
    <property type="match status" value="1"/>
</dbReference>
<dbReference type="CDD" id="cd17546">
    <property type="entry name" value="REC_hyHK_CKI1_RcsC-like"/>
    <property type="match status" value="1"/>
</dbReference>
<feature type="region of interest" description="Disordered" evidence="11">
    <location>
        <begin position="928"/>
        <end position="955"/>
    </location>
</feature>
<dbReference type="Gene3D" id="3.30.200.20">
    <property type="entry name" value="Phosphorylase Kinase, domain 1"/>
    <property type="match status" value="2"/>
</dbReference>
<dbReference type="GO" id="GO:0004674">
    <property type="term" value="F:protein serine/threonine kinase activity"/>
    <property type="evidence" value="ECO:0007669"/>
    <property type="project" value="UniProtKB-KW"/>
</dbReference>
<comment type="catalytic activity">
    <reaction evidence="8">
        <text>L-threonyl-[protein] + ATP = O-phospho-L-threonyl-[protein] + ADP + H(+)</text>
        <dbReference type="Rhea" id="RHEA:46608"/>
        <dbReference type="Rhea" id="RHEA-COMP:11060"/>
        <dbReference type="Rhea" id="RHEA-COMP:11605"/>
        <dbReference type="ChEBI" id="CHEBI:15378"/>
        <dbReference type="ChEBI" id="CHEBI:30013"/>
        <dbReference type="ChEBI" id="CHEBI:30616"/>
        <dbReference type="ChEBI" id="CHEBI:61977"/>
        <dbReference type="ChEBI" id="CHEBI:456216"/>
        <dbReference type="EC" id="2.7.11.1"/>
    </reaction>
</comment>
<dbReference type="PROSITE" id="PS50112">
    <property type="entry name" value="PAS"/>
    <property type="match status" value="1"/>
</dbReference>
<dbReference type="GO" id="GO:0005524">
    <property type="term" value="F:ATP binding"/>
    <property type="evidence" value="ECO:0007669"/>
    <property type="project" value="UniProtKB-KW"/>
</dbReference>
<feature type="compositionally biased region" description="Basic and acidic residues" evidence="11">
    <location>
        <begin position="1230"/>
        <end position="1240"/>
    </location>
</feature>
<feature type="region of interest" description="Disordered" evidence="11">
    <location>
        <begin position="864"/>
        <end position="915"/>
    </location>
</feature>
<dbReference type="InterPro" id="IPR001789">
    <property type="entry name" value="Sig_transdc_resp-reg_receiver"/>
</dbReference>
<proteinExistence type="predicted"/>
<dbReference type="InterPro" id="IPR000961">
    <property type="entry name" value="AGC-kinase_C"/>
</dbReference>
<feature type="region of interest" description="Disordered" evidence="11">
    <location>
        <begin position="1"/>
        <end position="28"/>
    </location>
</feature>
<dbReference type="GO" id="GO:0005634">
    <property type="term" value="C:nucleus"/>
    <property type="evidence" value="ECO:0007669"/>
    <property type="project" value="TreeGrafter"/>
</dbReference>
<feature type="compositionally biased region" description="Basic and acidic residues" evidence="11">
    <location>
        <begin position="1660"/>
        <end position="1669"/>
    </location>
</feature>